<proteinExistence type="predicted"/>
<protein>
    <submittedName>
        <fullName evidence="2">Uncharacterized protein</fullName>
    </submittedName>
</protein>
<comment type="caution">
    <text evidence="2">The sequence shown here is derived from an EMBL/GenBank/DDBJ whole genome shotgun (WGS) entry which is preliminary data.</text>
</comment>
<evidence type="ECO:0000313" key="2">
    <source>
        <dbReference type="EMBL" id="KAF5955314.1"/>
    </source>
</evidence>
<keyword evidence="1" id="KW-0732">Signal</keyword>
<reference evidence="2 3" key="2">
    <citation type="submission" date="2020-07" db="EMBL/GenBank/DDBJ databases">
        <title>Genome assembly of wild tea tree DASZ reveals pedigree and selection history of tea varieties.</title>
        <authorList>
            <person name="Zhang W."/>
        </authorList>
    </citation>
    <scope>NUCLEOTIDE SEQUENCE [LARGE SCALE GENOMIC DNA]</scope>
    <source>
        <strain evidence="3">cv. G240</strain>
        <tissue evidence="2">Leaf</tissue>
    </source>
</reference>
<organism evidence="2 3">
    <name type="scientific">Camellia sinensis</name>
    <name type="common">Tea plant</name>
    <name type="synonym">Thea sinensis</name>
    <dbReference type="NCBI Taxonomy" id="4442"/>
    <lineage>
        <taxon>Eukaryota</taxon>
        <taxon>Viridiplantae</taxon>
        <taxon>Streptophyta</taxon>
        <taxon>Embryophyta</taxon>
        <taxon>Tracheophyta</taxon>
        <taxon>Spermatophyta</taxon>
        <taxon>Magnoliopsida</taxon>
        <taxon>eudicotyledons</taxon>
        <taxon>Gunneridae</taxon>
        <taxon>Pentapetalae</taxon>
        <taxon>asterids</taxon>
        <taxon>Ericales</taxon>
        <taxon>Theaceae</taxon>
        <taxon>Camellia</taxon>
    </lineage>
</organism>
<dbReference type="Proteomes" id="UP000593564">
    <property type="component" value="Unassembled WGS sequence"/>
</dbReference>
<reference evidence="3" key="1">
    <citation type="journal article" date="2020" name="Nat. Commun.">
        <title>Genome assembly of wild tea tree DASZ reveals pedigree and selection history of tea varieties.</title>
        <authorList>
            <person name="Zhang W."/>
            <person name="Zhang Y."/>
            <person name="Qiu H."/>
            <person name="Guo Y."/>
            <person name="Wan H."/>
            <person name="Zhang X."/>
            <person name="Scossa F."/>
            <person name="Alseekh S."/>
            <person name="Zhang Q."/>
            <person name="Wang P."/>
            <person name="Xu L."/>
            <person name="Schmidt M.H."/>
            <person name="Jia X."/>
            <person name="Li D."/>
            <person name="Zhu A."/>
            <person name="Guo F."/>
            <person name="Chen W."/>
            <person name="Ni D."/>
            <person name="Usadel B."/>
            <person name="Fernie A.R."/>
            <person name="Wen W."/>
        </authorList>
    </citation>
    <scope>NUCLEOTIDE SEQUENCE [LARGE SCALE GENOMIC DNA]</scope>
    <source>
        <strain evidence="3">cv. G240</strain>
    </source>
</reference>
<evidence type="ECO:0000256" key="1">
    <source>
        <dbReference type="SAM" id="SignalP"/>
    </source>
</evidence>
<evidence type="ECO:0000313" key="3">
    <source>
        <dbReference type="Proteomes" id="UP000593564"/>
    </source>
</evidence>
<accession>A0A7J7HTD9</accession>
<gene>
    <name evidence="2" type="ORF">HYC85_008170</name>
</gene>
<feature type="chain" id="PRO_5029604197" evidence="1">
    <location>
        <begin position="22"/>
        <end position="56"/>
    </location>
</feature>
<name>A0A7J7HTD9_CAMSI</name>
<dbReference type="EMBL" id="JACBKZ010000003">
    <property type="protein sequence ID" value="KAF5955314.1"/>
    <property type="molecule type" value="Genomic_DNA"/>
</dbReference>
<keyword evidence="3" id="KW-1185">Reference proteome</keyword>
<dbReference type="AlphaFoldDB" id="A0A7J7HTD9"/>
<sequence>MFDSLHPLLMIFFFSHWPVHMDLQNIEIVGGNGQLLLVSHYLLDINMQRQVFLLNS</sequence>
<feature type="signal peptide" evidence="1">
    <location>
        <begin position="1"/>
        <end position="21"/>
    </location>
</feature>